<dbReference type="GO" id="GO:0034257">
    <property type="term" value="F:nicotinamide riboside transmembrane transporter activity"/>
    <property type="evidence" value="ECO:0007669"/>
    <property type="project" value="TreeGrafter"/>
</dbReference>
<keyword evidence="3" id="KW-0813">Transport</keyword>
<feature type="compositionally biased region" description="Polar residues" evidence="7">
    <location>
        <begin position="1"/>
        <end position="23"/>
    </location>
</feature>
<dbReference type="PRINTS" id="PR01130">
    <property type="entry name" value="DERENTRNSPRT"/>
</dbReference>
<keyword evidence="6 8" id="KW-0472">Membrane</keyword>
<dbReference type="AlphaFoldDB" id="A0AAJ0B2Z8"/>
<dbReference type="InterPro" id="IPR002259">
    <property type="entry name" value="Eqnu_transpt"/>
</dbReference>
<feature type="transmembrane region" description="Helical" evidence="8">
    <location>
        <begin position="400"/>
        <end position="419"/>
    </location>
</feature>
<dbReference type="SUPFAM" id="SSF103473">
    <property type="entry name" value="MFS general substrate transporter"/>
    <property type="match status" value="1"/>
</dbReference>
<evidence type="ECO:0000256" key="5">
    <source>
        <dbReference type="ARBA" id="ARBA00022989"/>
    </source>
</evidence>
<dbReference type="PANTHER" id="PTHR10332:SF88">
    <property type="entry name" value="EQUILIBRATIVE NUCLEOSIDE TRANSPORTER 1, ISOFORM A"/>
    <property type="match status" value="1"/>
</dbReference>
<sequence length="494" mass="53397">MSQSSTSRDGGNRQGTGSSSSGNRVIRMDRIKSIFNPPKALHDGEYEPLNDGFTDDSGTIEGSVYEDYDAEEEAPFSWIEYAIFALIGVAMLWAWNMFLAAAPYFQIRFSNDEWILQNSQSAITSVSTVTNLVTMAILTNIQSSANYPFRINSGLFLSIGVFGFLSISTTYFVDVSATAYLVFLLLMVCLSALAAGLMQNGAFAFAASFGRPEYTQAIMAGQGVAGILPPLAQMVSFLAVPPSTPSSSESGDDNDAAREAGAAAFMYFLTAVAVSAATIAAFVPLVRRHNKLIERRMTAEMAASVTTLEEAERAARHFVSIPTLFRKLRWVSASVFMCFAVTMFFPVFTSKILSVRNEETDGRLFAPGAFIPLAFFFWNLGDLLGRVSTMLPFSLRHRPVALFAISLARLLFLPLYLLCNIRGKGAVVQSDLFYLVLIQLPFGLTNGWLGSSAMMAAGEWVGEGEREAAGGFMGTCLVAGLSAGSVLSFTANGI</sequence>
<evidence type="ECO:0000256" key="1">
    <source>
        <dbReference type="ARBA" id="ARBA00004141"/>
    </source>
</evidence>
<feature type="transmembrane region" description="Helical" evidence="8">
    <location>
        <begin position="179"/>
        <end position="205"/>
    </location>
</feature>
<gene>
    <name evidence="9" type="ORF">QBC47DRAFT_393405</name>
</gene>
<keyword evidence="10" id="KW-1185">Reference proteome</keyword>
<evidence type="ECO:0000256" key="8">
    <source>
        <dbReference type="SAM" id="Phobius"/>
    </source>
</evidence>
<feature type="transmembrane region" description="Helical" evidence="8">
    <location>
        <begin position="217"/>
        <end position="240"/>
    </location>
</feature>
<proteinExistence type="inferred from homology"/>
<organism evidence="9 10">
    <name type="scientific">Echria macrotheca</name>
    <dbReference type="NCBI Taxonomy" id="438768"/>
    <lineage>
        <taxon>Eukaryota</taxon>
        <taxon>Fungi</taxon>
        <taxon>Dikarya</taxon>
        <taxon>Ascomycota</taxon>
        <taxon>Pezizomycotina</taxon>
        <taxon>Sordariomycetes</taxon>
        <taxon>Sordariomycetidae</taxon>
        <taxon>Sordariales</taxon>
        <taxon>Schizotheciaceae</taxon>
        <taxon>Echria</taxon>
    </lineage>
</organism>
<feature type="transmembrane region" description="Helical" evidence="8">
    <location>
        <begin position="330"/>
        <end position="348"/>
    </location>
</feature>
<evidence type="ECO:0000256" key="4">
    <source>
        <dbReference type="ARBA" id="ARBA00022692"/>
    </source>
</evidence>
<dbReference type="InterPro" id="IPR036259">
    <property type="entry name" value="MFS_trans_sf"/>
</dbReference>
<dbReference type="GO" id="GO:0000329">
    <property type="term" value="C:fungal-type vacuole membrane"/>
    <property type="evidence" value="ECO:0007669"/>
    <property type="project" value="TreeGrafter"/>
</dbReference>
<reference evidence="9" key="1">
    <citation type="submission" date="2023-06" db="EMBL/GenBank/DDBJ databases">
        <title>Genome-scale phylogeny and comparative genomics of the fungal order Sordariales.</title>
        <authorList>
            <consortium name="Lawrence Berkeley National Laboratory"/>
            <person name="Hensen N."/>
            <person name="Bonometti L."/>
            <person name="Westerberg I."/>
            <person name="Brannstrom I.O."/>
            <person name="Guillou S."/>
            <person name="Cros-Aarteil S."/>
            <person name="Calhoun S."/>
            <person name="Haridas S."/>
            <person name="Kuo A."/>
            <person name="Mondo S."/>
            <person name="Pangilinan J."/>
            <person name="Riley R."/>
            <person name="Labutti K."/>
            <person name="Andreopoulos B."/>
            <person name="Lipzen A."/>
            <person name="Chen C."/>
            <person name="Yanf M."/>
            <person name="Daum C."/>
            <person name="Ng V."/>
            <person name="Clum A."/>
            <person name="Steindorff A."/>
            <person name="Ohm R."/>
            <person name="Martin F."/>
            <person name="Silar P."/>
            <person name="Natvig D."/>
            <person name="Lalanne C."/>
            <person name="Gautier V."/>
            <person name="Ament-Velasquez S.L."/>
            <person name="Kruys A."/>
            <person name="Hutchinson M.I."/>
            <person name="Powell A.J."/>
            <person name="Barry K."/>
            <person name="Miller A.N."/>
            <person name="Grigoriev I.V."/>
            <person name="Debuchy R."/>
            <person name="Gladieux P."/>
            <person name="Thoren M.H."/>
            <person name="Johannesson H."/>
        </authorList>
    </citation>
    <scope>NUCLEOTIDE SEQUENCE</scope>
    <source>
        <strain evidence="9">PSN4</strain>
    </source>
</reference>
<feature type="transmembrane region" description="Helical" evidence="8">
    <location>
        <begin position="260"/>
        <end position="286"/>
    </location>
</feature>
<dbReference type="PIRSF" id="PIRSF016379">
    <property type="entry name" value="ENT"/>
    <property type="match status" value="1"/>
</dbReference>
<evidence type="ECO:0000256" key="6">
    <source>
        <dbReference type="ARBA" id="ARBA00023136"/>
    </source>
</evidence>
<feature type="transmembrane region" description="Helical" evidence="8">
    <location>
        <begin position="81"/>
        <end position="102"/>
    </location>
</feature>
<feature type="transmembrane region" description="Helical" evidence="8">
    <location>
        <begin position="153"/>
        <end position="173"/>
    </location>
</feature>
<comment type="subcellular location">
    <subcellularLocation>
        <location evidence="1">Membrane</location>
        <topology evidence="1">Multi-pass membrane protein</topology>
    </subcellularLocation>
</comment>
<name>A0AAJ0B2Z8_9PEZI</name>
<feature type="transmembrane region" description="Helical" evidence="8">
    <location>
        <begin position="469"/>
        <end position="491"/>
    </location>
</feature>
<dbReference type="GO" id="GO:0015205">
    <property type="term" value="F:nucleobase transmembrane transporter activity"/>
    <property type="evidence" value="ECO:0007669"/>
    <property type="project" value="TreeGrafter"/>
</dbReference>
<feature type="transmembrane region" description="Helical" evidence="8">
    <location>
        <begin position="431"/>
        <end position="449"/>
    </location>
</feature>
<dbReference type="GO" id="GO:0005886">
    <property type="term" value="C:plasma membrane"/>
    <property type="evidence" value="ECO:0007669"/>
    <property type="project" value="TreeGrafter"/>
</dbReference>
<dbReference type="Proteomes" id="UP001239445">
    <property type="component" value="Unassembled WGS sequence"/>
</dbReference>
<accession>A0AAJ0B2Z8</accession>
<dbReference type="Pfam" id="PF01733">
    <property type="entry name" value="Nucleoside_tran"/>
    <property type="match status" value="1"/>
</dbReference>
<dbReference type="PANTHER" id="PTHR10332">
    <property type="entry name" value="EQUILIBRATIVE NUCLEOSIDE TRANSPORTER"/>
    <property type="match status" value="1"/>
</dbReference>
<keyword evidence="4 8" id="KW-0812">Transmembrane</keyword>
<dbReference type="EMBL" id="MU839845">
    <property type="protein sequence ID" value="KAK1750740.1"/>
    <property type="molecule type" value="Genomic_DNA"/>
</dbReference>
<evidence type="ECO:0000256" key="3">
    <source>
        <dbReference type="ARBA" id="ARBA00022448"/>
    </source>
</evidence>
<evidence type="ECO:0000256" key="7">
    <source>
        <dbReference type="SAM" id="MobiDB-lite"/>
    </source>
</evidence>
<evidence type="ECO:0000313" key="9">
    <source>
        <dbReference type="EMBL" id="KAK1750740.1"/>
    </source>
</evidence>
<protein>
    <submittedName>
        <fullName evidence="9">Nucleoside transporter-domain-containing protein</fullName>
    </submittedName>
</protein>
<evidence type="ECO:0000256" key="2">
    <source>
        <dbReference type="ARBA" id="ARBA00007965"/>
    </source>
</evidence>
<keyword evidence="5 8" id="KW-1133">Transmembrane helix</keyword>
<evidence type="ECO:0000313" key="10">
    <source>
        <dbReference type="Proteomes" id="UP001239445"/>
    </source>
</evidence>
<comment type="caution">
    <text evidence="9">The sequence shown here is derived from an EMBL/GenBank/DDBJ whole genome shotgun (WGS) entry which is preliminary data.</text>
</comment>
<feature type="region of interest" description="Disordered" evidence="7">
    <location>
        <begin position="1"/>
        <end position="26"/>
    </location>
</feature>
<comment type="similarity">
    <text evidence="2">Belongs to the SLC29A/ENT transporter (TC 2.A.57) family.</text>
</comment>